<evidence type="ECO:0000256" key="11">
    <source>
        <dbReference type="ARBA" id="ARBA00048679"/>
    </source>
</evidence>
<dbReference type="PROSITE" id="PS00107">
    <property type="entry name" value="PROTEIN_KINASE_ATP"/>
    <property type="match status" value="1"/>
</dbReference>
<evidence type="ECO:0000259" key="13">
    <source>
        <dbReference type="PROSITE" id="PS50011"/>
    </source>
</evidence>
<feature type="binding site" evidence="12">
    <location>
        <position position="404"/>
    </location>
    <ligand>
        <name>ATP</name>
        <dbReference type="ChEBI" id="CHEBI:30616"/>
    </ligand>
</feature>
<keyword evidence="7" id="KW-0418">Kinase</keyword>
<protein>
    <recommendedName>
        <fullName evidence="3">non-specific serine/threonine protein kinase</fullName>
        <ecNumber evidence="3">2.7.11.1</ecNumber>
    </recommendedName>
</protein>
<dbReference type="EC" id="2.7.11.1" evidence="3"/>
<accession>A0A484MJ00</accession>
<dbReference type="GO" id="GO:0004674">
    <property type="term" value="F:protein serine/threonine kinase activity"/>
    <property type="evidence" value="ECO:0007669"/>
    <property type="project" value="UniProtKB-KW"/>
</dbReference>
<proteinExistence type="inferred from homology"/>
<feature type="domain" description="NAF" evidence="14">
    <location>
        <begin position="666"/>
        <end position="690"/>
    </location>
</feature>
<dbReference type="CDD" id="cd12195">
    <property type="entry name" value="CIPK_C"/>
    <property type="match status" value="1"/>
</dbReference>
<evidence type="ECO:0000256" key="8">
    <source>
        <dbReference type="ARBA" id="ARBA00022840"/>
    </source>
</evidence>
<dbReference type="PROSITE" id="PS50816">
    <property type="entry name" value="NAF"/>
    <property type="match status" value="1"/>
</dbReference>
<dbReference type="GO" id="GO:0106310">
    <property type="term" value="F:protein serine kinase activity"/>
    <property type="evidence" value="ECO:0007669"/>
    <property type="project" value="RHEA"/>
</dbReference>
<evidence type="ECO:0000256" key="4">
    <source>
        <dbReference type="ARBA" id="ARBA00022527"/>
    </source>
</evidence>
<keyword evidence="4" id="KW-0723">Serine/threonine-protein kinase</keyword>
<dbReference type="Pfam" id="PF03822">
    <property type="entry name" value="NAF"/>
    <property type="match status" value="1"/>
</dbReference>
<evidence type="ECO:0000256" key="3">
    <source>
        <dbReference type="ARBA" id="ARBA00012513"/>
    </source>
</evidence>
<dbReference type="GO" id="GO:0007165">
    <property type="term" value="P:signal transduction"/>
    <property type="evidence" value="ECO:0007669"/>
    <property type="project" value="InterPro"/>
</dbReference>
<dbReference type="SMART" id="SM00220">
    <property type="entry name" value="S_TKc"/>
    <property type="match status" value="1"/>
</dbReference>
<evidence type="ECO:0000256" key="5">
    <source>
        <dbReference type="ARBA" id="ARBA00022679"/>
    </source>
</evidence>
<dbReference type="Proteomes" id="UP000595140">
    <property type="component" value="Unassembled WGS sequence"/>
</dbReference>
<feature type="domain" description="Protein kinase" evidence="13">
    <location>
        <begin position="366"/>
        <end position="620"/>
    </location>
</feature>
<dbReference type="InterPro" id="IPR011009">
    <property type="entry name" value="Kinase-like_dom_sf"/>
</dbReference>
<name>A0A484MJ00_9ASTE</name>
<dbReference type="EMBL" id="OOIL02003592">
    <property type="protein sequence ID" value="VFQ88497.1"/>
    <property type="molecule type" value="Genomic_DNA"/>
</dbReference>
<reference evidence="15 16" key="1">
    <citation type="submission" date="2018-04" db="EMBL/GenBank/DDBJ databases">
        <authorList>
            <person name="Vogel A."/>
        </authorList>
    </citation>
    <scope>NUCLEOTIDE SEQUENCE [LARGE SCALE GENOMIC DNA]</scope>
</reference>
<dbReference type="FunFam" id="3.30.200.20:FF:000096">
    <property type="entry name" value="Non-specific serine/threonine protein kinase"/>
    <property type="match status" value="1"/>
</dbReference>
<evidence type="ECO:0000313" key="16">
    <source>
        <dbReference type="Proteomes" id="UP000595140"/>
    </source>
</evidence>
<dbReference type="SUPFAM" id="SSF56112">
    <property type="entry name" value="Protein kinase-like (PK-like)"/>
    <property type="match status" value="1"/>
</dbReference>
<dbReference type="InterPro" id="IPR008271">
    <property type="entry name" value="Ser/Thr_kinase_AS"/>
</dbReference>
<keyword evidence="9" id="KW-0464">Manganese</keyword>
<comment type="catalytic activity">
    <reaction evidence="10">
        <text>L-threonyl-[protein] + ATP = O-phospho-L-threonyl-[protein] + ADP + H(+)</text>
        <dbReference type="Rhea" id="RHEA:46608"/>
        <dbReference type="Rhea" id="RHEA-COMP:11060"/>
        <dbReference type="Rhea" id="RHEA-COMP:11605"/>
        <dbReference type="ChEBI" id="CHEBI:15378"/>
        <dbReference type="ChEBI" id="CHEBI:30013"/>
        <dbReference type="ChEBI" id="CHEBI:30616"/>
        <dbReference type="ChEBI" id="CHEBI:61977"/>
        <dbReference type="ChEBI" id="CHEBI:456216"/>
        <dbReference type="EC" id="2.7.11.1"/>
    </reaction>
</comment>
<evidence type="ECO:0000256" key="12">
    <source>
        <dbReference type="PROSITE-ProRule" id="PRU10141"/>
    </source>
</evidence>
<dbReference type="GO" id="GO:0005524">
    <property type="term" value="F:ATP binding"/>
    <property type="evidence" value="ECO:0007669"/>
    <property type="project" value="UniProtKB-UniRule"/>
</dbReference>
<dbReference type="InterPro" id="IPR018451">
    <property type="entry name" value="NAF/FISL_domain"/>
</dbReference>
<dbReference type="Gene3D" id="1.10.510.10">
    <property type="entry name" value="Transferase(Phosphotransferase) domain 1"/>
    <property type="match status" value="1"/>
</dbReference>
<gene>
    <name evidence="15" type="ORF">CCAM_LOCUS30273</name>
</gene>
<comment type="catalytic activity">
    <reaction evidence="11">
        <text>L-seryl-[protein] + ATP = O-phospho-L-seryl-[protein] + ADP + H(+)</text>
        <dbReference type="Rhea" id="RHEA:17989"/>
        <dbReference type="Rhea" id="RHEA-COMP:9863"/>
        <dbReference type="Rhea" id="RHEA-COMP:11604"/>
        <dbReference type="ChEBI" id="CHEBI:15378"/>
        <dbReference type="ChEBI" id="CHEBI:29999"/>
        <dbReference type="ChEBI" id="CHEBI:30616"/>
        <dbReference type="ChEBI" id="CHEBI:83421"/>
        <dbReference type="ChEBI" id="CHEBI:456216"/>
        <dbReference type="EC" id="2.7.11.1"/>
    </reaction>
</comment>
<dbReference type="PROSITE" id="PS00108">
    <property type="entry name" value="PROTEIN_KINASE_ST"/>
    <property type="match status" value="1"/>
</dbReference>
<dbReference type="InterPro" id="IPR004041">
    <property type="entry name" value="NAF_dom"/>
</dbReference>
<keyword evidence="8 12" id="KW-0067">ATP-binding</keyword>
<evidence type="ECO:0000259" key="14">
    <source>
        <dbReference type="PROSITE" id="PS50816"/>
    </source>
</evidence>
<comment type="cofactor">
    <cofactor evidence="1">
        <name>Mn(2+)</name>
        <dbReference type="ChEBI" id="CHEBI:29035"/>
    </cofactor>
</comment>
<evidence type="ECO:0000256" key="2">
    <source>
        <dbReference type="ARBA" id="ARBA00006234"/>
    </source>
</evidence>
<keyword evidence="6 12" id="KW-0547">Nucleotide-binding</keyword>
<dbReference type="Gene3D" id="3.30.310.80">
    <property type="entry name" value="Kinase associated domain 1, KA1"/>
    <property type="match status" value="1"/>
</dbReference>
<dbReference type="InterPro" id="IPR000719">
    <property type="entry name" value="Prot_kinase_dom"/>
</dbReference>
<evidence type="ECO:0000256" key="6">
    <source>
        <dbReference type="ARBA" id="ARBA00022741"/>
    </source>
</evidence>
<evidence type="ECO:0000256" key="10">
    <source>
        <dbReference type="ARBA" id="ARBA00047899"/>
    </source>
</evidence>
<dbReference type="FunFam" id="3.30.310.80:FF:000005">
    <property type="entry name" value="Non-specific serine/threonine protein kinase"/>
    <property type="match status" value="1"/>
</dbReference>
<dbReference type="Pfam" id="PF00069">
    <property type="entry name" value="Pkinase"/>
    <property type="match status" value="1"/>
</dbReference>
<dbReference type="FunFam" id="1.10.510.10:FF:000653">
    <property type="entry name" value="Non-specific serine/threonine protein kinase"/>
    <property type="match status" value="1"/>
</dbReference>
<comment type="similarity">
    <text evidence="2">Belongs to the protein kinase superfamily. CAMK Ser/Thr protein kinase family. SNF1 subfamily.</text>
</comment>
<evidence type="ECO:0000256" key="7">
    <source>
        <dbReference type="ARBA" id="ARBA00022777"/>
    </source>
</evidence>
<dbReference type="PROSITE" id="PS50011">
    <property type="entry name" value="PROTEIN_KINASE_DOM"/>
    <property type="match status" value="1"/>
</dbReference>
<evidence type="ECO:0000256" key="1">
    <source>
        <dbReference type="ARBA" id="ARBA00001936"/>
    </source>
</evidence>
<dbReference type="OrthoDB" id="1684382at2759"/>
<dbReference type="PANTHER" id="PTHR43895:SF3">
    <property type="entry name" value="CBL-INTERACTING SERINE_THREONINE-PROTEIN KINASE 20"/>
    <property type="match status" value="1"/>
</dbReference>
<sequence>MLSIAANFPFTRYTYPAVSTFTPCAAVLMAIANEMDTIMASTRQWTDNCHLATHPELRTLLSEFEMLYPPSTLWIPGPLVSFFKNLACFTPDPERFGNVTPSISQRPGWTRASHYTFGHMTTHLPNLSFYFSRLYSVCDAATRDGTTEISFARDVDGPRFLATIFGRACDNEATAEHIMLRSPGASLVYAGNLRLCQKAALQMNSELPGNLNIDNDSTSLEDCSPNGSAAGAVRCCVIDNHTSMFDIPAWTEQAGKQNSFVHGDCNQMGHYALLSSPTLMLNASTALQDIPETDIQAALTFAYNLYLDKTQRRDGVTGPFWTIRPLASGCNHFRTIQGITALLTRVYHCDSREKIMEKGTLVMQKYQIGRLLGQGTFAKVYHARNTKTGENVAVKIIDKERVLKVGLIEQIKREISVMRLVKHPNVVQLHEVMASKTKIYFAIEYVRGGELFGKIAKGRLKEDAARRYFQQLVAAVDFCHSRGVYHRDLKPENLLLDEAGNLKVSDFGLSALAESRRQDGLLHTTCGTPAYVAPEVITKRGYDGEKADIWSCGVILFVLLAGYLPFRDSNLMEMYKKISRGDFKCPRWFPPEVKKLLSRILEPNPVSRIPLSKLMQNSWFQKGFVQFRSSSPDQELSPRSVLEMELLVDNDQTGAAATAGTSDASMKPTCLNAFDIISLSPSFDLSGLFDVDTSRKPESRFTTQQTASTIVSKLEEIAMTESFRVEKKDGTVKLQGSKQGRKGRLAIDAEIFEVTPSFHVVEVKKSSGDTMEYRKFCEHELKPSLKDIIWKWEGSEQQQK</sequence>
<dbReference type="AlphaFoldDB" id="A0A484MJ00"/>
<dbReference type="CDD" id="cd14663">
    <property type="entry name" value="STKc_SnRK3"/>
    <property type="match status" value="1"/>
</dbReference>
<organism evidence="15 16">
    <name type="scientific">Cuscuta campestris</name>
    <dbReference type="NCBI Taxonomy" id="132261"/>
    <lineage>
        <taxon>Eukaryota</taxon>
        <taxon>Viridiplantae</taxon>
        <taxon>Streptophyta</taxon>
        <taxon>Embryophyta</taxon>
        <taxon>Tracheophyta</taxon>
        <taxon>Spermatophyta</taxon>
        <taxon>Magnoliopsida</taxon>
        <taxon>eudicotyledons</taxon>
        <taxon>Gunneridae</taxon>
        <taxon>Pentapetalae</taxon>
        <taxon>asterids</taxon>
        <taxon>lamiids</taxon>
        <taxon>Solanales</taxon>
        <taxon>Convolvulaceae</taxon>
        <taxon>Cuscuteae</taxon>
        <taxon>Cuscuta</taxon>
        <taxon>Cuscuta subgen. Grammica</taxon>
        <taxon>Cuscuta sect. Cleistogrammica</taxon>
    </lineage>
</organism>
<keyword evidence="5" id="KW-0808">Transferase</keyword>
<keyword evidence="16" id="KW-1185">Reference proteome</keyword>
<evidence type="ECO:0000256" key="9">
    <source>
        <dbReference type="ARBA" id="ARBA00023211"/>
    </source>
</evidence>
<dbReference type="PANTHER" id="PTHR43895">
    <property type="entry name" value="CALCIUM/CALMODULIN-DEPENDENT PROTEIN KINASE KINASE-RELATED"/>
    <property type="match status" value="1"/>
</dbReference>
<evidence type="ECO:0000313" key="15">
    <source>
        <dbReference type="EMBL" id="VFQ88497.1"/>
    </source>
</evidence>
<dbReference type="InterPro" id="IPR017441">
    <property type="entry name" value="Protein_kinase_ATP_BS"/>
</dbReference>